<dbReference type="OrthoDB" id="10062876at2759"/>
<evidence type="ECO:0000256" key="2">
    <source>
        <dbReference type="ARBA" id="ARBA00022692"/>
    </source>
</evidence>
<dbReference type="AlphaFoldDB" id="A0A9W4JBS5"/>
<dbReference type="InterPro" id="IPR004841">
    <property type="entry name" value="AA-permease/SLC12A_dom"/>
</dbReference>
<name>A0A9W4JBS5_9EURO</name>
<comment type="subcellular location">
    <subcellularLocation>
        <location evidence="1">Membrane</location>
        <topology evidence="1">Multi-pass membrane protein</topology>
    </subcellularLocation>
</comment>
<dbReference type="EMBL" id="CAJVPG010000288">
    <property type="protein sequence ID" value="CAG8388081.1"/>
    <property type="molecule type" value="Genomic_DNA"/>
</dbReference>
<feature type="compositionally biased region" description="Basic and acidic residues" evidence="5">
    <location>
        <begin position="1"/>
        <end position="11"/>
    </location>
</feature>
<feature type="transmembrane region" description="Helical" evidence="6">
    <location>
        <begin position="448"/>
        <end position="465"/>
    </location>
</feature>
<comment type="caution">
    <text evidence="8">The sequence shown here is derived from an EMBL/GenBank/DDBJ whole genome shotgun (WGS) entry which is preliminary data.</text>
</comment>
<dbReference type="PANTHER" id="PTHR43341:SF6">
    <property type="entry name" value="AMINO ACID TRANSPORTER (EUROFUNG)"/>
    <property type="match status" value="1"/>
</dbReference>
<dbReference type="Proteomes" id="UP001152649">
    <property type="component" value="Unassembled WGS sequence"/>
</dbReference>
<dbReference type="GO" id="GO:0016020">
    <property type="term" value="C:membrane"/>
    <property type="evidence" value="ECO:0007669"/>
    <property type="project" value="UniProtKB-SubCell"/>
</dbReference>
<sequence length="602" mass="66173">MAIMSDKDKETSGGVLHTLGLKSEGPRDVQEGVMASNADNLQRHLGNRQIQLIAIGGSIGTALFVSIGTGLYHGGPGSLFIAFTVQSIFLAMVNNCLAEMTTAFPVSGGFIRLAGKWVDDALGFMVGWNFFFYEALLIPFEISAFTLVLSFWSETVTEPGPVAGICAAVIIIYGSLNVLAVKAYGEAEFWLSGGKVILIFSLFFFTFITMVGGNPAHDAYGFRHWNSPGSFMEYLDGGALGRFEGFLGSLWSACFAVVGPEYISMVAAEAKRPRIYIKNAFKTVYIRFGLFFIGGALAVGIVCSARDPALAAVVTGESDGTSASASPYVIGMRNLGVSIFPSIINALLLTSIFSAGNTYTYCAIRTLYGLALEGRAPRVLTYTTRQGVPIYCFGVVMIFPMLSFLQCSSSSSVVITWFASLVTAGGKINEIGYYRSHRKKQLTAPSGLINYIVITITYICFHRACKVQGVDRRSFSYFGWLQPHCAWMSLVWMIIVTCVYGYPSYKPWDVSTFWSSYTMQIVIPPLFIIWKVIKRTKFVKSHEADLVWERPLIDAYEDSFLEPPTGFWREMGQMIGIGRSRRDDTRRASVARAVESSEESKA</sequence>
<feature type="domain" description="Amino acid permease/ SLC12A" evidence="7">
    <location>
        <begin position="50"/>
        <end position="425"/>
    </location>
</feature>
<feature type="transmembrane region" description="Helical" evidence="6">
    <location>
        <begin position="388"/>
        <end position="405"/>
    </location>
</feature>
<feature type="transmembrane region" description="Helical" evidence="6">
    <location>
        <begin position="52"/>
        <end position="73"/>
    </location>
</feature>
<feature type="transmembrane region" description="Helical" evidence="6">
    <location>
        <begin position="477"/>
        <end position="502"/>
    </location>
</feature>
<evidence type="ECO:0000313" key="8">
    <source>
        <dbReference type="EMBL" id="CAG8388081.1"/>
    </source>
</evidence>
<protein>
    <recommendedName>
        <fullName evidence="7">Amino acid permease/ SLC12A domain-containing protein</fullName>
    </recommendedName>
</protein>
<feature type="region of interest" description="Disordered" evidence="5">
    <location>
        <begin position="1"/>
        <end position="22"/>
    </location>
</feature>
<feature type="transmembrane region" description="Helical" evidence="6">
    <location>
        <begin position="196"/>
        <end position="216"/>
    </location>
</feature>
<keyword evidence="4 6" id="KW-0472">Membrane</keyword>
<dbReference type="Pfam" id="PF00324">
    <property type="entry name" value="AA_permease"/>
    <property type="match status" value="2"/>
</dbReference>
<feature type="transmembrane region" description="Helical" evidence="6">
    <location>
        <begin position="162"/>
        <end position="184"/>
    </location>
</feature>
<evidence type="ECO:0000259" key="7">
    <source>
        <dbReference type="Pfam" id="PF00324"/>
    </source>
</evidence>
<feature type="transmembrane region" description="Helical" evidence="6">
    <location>
        <begin position="514"/>
        <end position="533"/>
    </location>
</feature>
<evidence type="ECO:0000256" key="3">
    <source>
        <dbReference type="ARBA" id="ARBA00022989"/>
    </source>
</evidence>
<evidence type="ECO:0000256" key="4">
    <source>
        <dbReference type="ARBA" id="ARBA00023136"/>
    </source>
</evidence>
<keyword evidence="3 6" id="KW-1133">Transmembrane helix</keyword>
<feature type="transmembrane region" description="Helical" evidence="6">
    <location>
        <begin position="79"/>
        <end position="100"/>
    </location>
</feature>
<feature type="domain" description="Amino acid permease/ SLC12A" evidence="7">
    <location>
        <begin position="443"/>
        <end position="541"/>
    </location>
</feature>
<feature type="transmembrane region" description="Helical" evidence="6">
    <location>
        <begin position="245"/>
        <end position="263"/>
    </location>
</feature>
<evidence type="ECO:0000313" key="9">
    <source>
        <dbReference type="Proteomes" id="UP001152649"/>
    </source>
</evidence>
<keyword evidence="2 6" id="KW-0812">Transmembrane</keyword>
<evidence type="ECO:0000256" key="1">
    <source>
        <dbReference type="ARBA" id="ARBA00004141"/>
    </source>
</evidence>
<accession>A0A9W4JBS5</accession>
<gene>
    <name evidence="8" type="ORF">PSALAMII_LOCUS6436</name>
</gene>
<proteinExistence type="predicted"/>
<keyword evidence="9" id="KW-1185">Reference proteome</keyword>
<reference evidence="8" key="1">
    <citation type="submission" date="2021-07" db="EMBL/GenBank/DDBJ databases">
        <authorList>
            <person name="Branca A.L. A."/>
        </authorList>
    </citation>
    <scope>NUCLEOTIDE SEQUENCE</scope>
</reference>
<dbReference type="PANTHER" id="PTHR43341">
    <property type="entry name" value="AMINO ACID PERMEASE"/>
    <property type="match status" value="1"/>
</dbReference>
<organism evidence="8 9">
    <name type="scientific">Penicillium salamii</name>
    <dbReference type="NCBI Taxonomy" id="1612424"/>
    <lineage>
        <taxon>Eukaryota</taxon>
        <taxon>Fungi</taxon>
        <taxon>Dikarya</taxon>
        <taxon>Ascomycota</taxon>
        <taxon>Pezizomycotina</taxon>
        <taxon>Eurotiomycetes</taxon>
        <taxon>Eurotiomycetidae</taxon>
        <taxon>Eurotiales</taxon>
        <taxon>Aspergillaceae</taxon>
        <taxon>Penicillium</taxon>
    </lineage>
</organism>
<dbReference type="Gene3D" id="1.20.1740.10">
    <property type="entry name" value="Amino acid/polyamine transporter I"/>
    <property type="match status" value="1"/>
</dbReference>
<evidence type="ECO:0000256" key="6">
    <source>
        <dbReference type="SAM" id="Phobius"/>
    </source>
</evidence>
<dbReference type="GO" id="GO:0015171">
    <property type="term" value="F:amino acid transmembrane transporter activity"/>
    <property type="evidence" value="ECO:0007669"/>
    <property type="project" value="TreeGrafter"/>
</dbReference>
<dbReference type="InterPro" id="IPR050524">
    <property type="entry name" value="APC_YAT"/>
</dbReference>
<feature type="transmembrane region" description="Helical" evidence="6">
    <location>
        <begin position="284"/>
        <end position="302"/>
    </location>
</feature>
<evidence type="ECO:0000256" key="5">
    <source>
        <dbReference type="SAM" id="MobiDB-lite"/>
    </source>
</evidence>
<feature type="transmembrane region" description="Helical" evidence="6">
    <location>
        <begin position="121"/>
        <end position="142"/>
    </location>
</feature>
<dbReference type="PIRSF" id="PIRSF006060">
    <property type="entry name" value="AA_transporter"/>
    <property type="match status" value="1"/>
</dbReference>